<dbReference type="PROSITE" id="PS50011">
    <property type="entry name" value="PROTEIN_KINASE_DOM"/>
    <property type="match status" value="1"/>
</dbReference>
<keyword evidence="4" id="KW-1185">Reference proteome</keyword>
<evidence type="ECO:0000256" key="1">
    <source>
        <dbReference type="PROSITE-ProRule" id="PRU10141"/>
    </source>
</evidence>
<dbReference type="SUPFAM" id="SSF56112">
    <property type="entry name" value="Protein kinase-like (PK-like)"/>
    <property type="match status" value="1"/>
</dbReference>
<reference evidence="3 4" key="1">
    <citation type="submission" date="2020-07" db="EMBL/GenBank/DDBJ databases">
        <title>Metarhizium humberi genome.</title>
        <authorList>
            <person name="Lysoe E."/>
        </authorList>
    </citation>
    <scope>NUCLEOTIDE SEQUENCE [LARGE SCALE GENOMIC DNA]</scope>
    <source>
        <strain evidence="3 4">ESALQ1638</strain>
    </source>
</reference>
<dbReference type="GO" id="GO:0005524">
    <property type="term" value="F:ATP binding"/>
    <property type="evidence" value="ECO:0007669"/>
    <property type="project" value="UniProtKB-UniRule"/>
</dbReference>
<accession>A0A9P8MD67</accession>
<protein>
    <recommendedName>
        <fullName evidence="2">Protein kinase domain-containing protein</fullName>
    </recommendedName>
</protein>
<gene>
    <name evidence="3" type="ORF">MHUMG1_04517</name>
</gene>
<dbReference type="InterPro" id="IPR017441">
    <property type="entry name" value="Protein_kinase_ATP_BS"/>
</dbReference>
<keyword evidence="1" id="KW-0547">Nucleotide-binding</keyword>
<sequence>MKDIMVNKKYRVGYKVGEGGFGLVYAGTDVETKQEVAMKLAHIRDGPEALKYEAIKKAIRTAGAIPSRSVQLLRSEIFA</sequence>
<dbReference type="Gene3D" id="3.30.200.20">
    <property type="entry name" value="Phosphorylase Kinase, domain 1"/>
    <property type="match status" value="1"/>
</dbReference>
<dbReference type="Proteomes" id="UP000764110">
    <property type="component" value="Unassembled WGS sequence"/>
</dbReference>
<dbReference type="GO" id="GO:0004672">
    <property type="term" value="F:protein kinase activity"/>
    <property type="evidence" value="ECO:0007669"/>
    <property type="project" value="InterPro"/>
</dbReference>
<evidence type="ECO:0000313" key="4">
    <source>
        <dbReference type="Proteomes" id="UP000764110"/>
    </source>
</evidence>
<comment type="caution">
    <text evidence="3">The sequence shown here is derived from an EMBL/GenBank/DDBJ whole genome shotgun (WGS) entry which is preliminary data.</text>
</comment>
<proteinExistence type="predicted"/>
<organism evidence="3 4">
    <name type="scientific">Metarhizium humberi</name>
    <dbReference type="NCBI Taxonomy" id="2596975"/>
    <lineage>
        <taxon>Eukaryota</taxon>
        <taxon>Fungi</taxon>
        <taxon>Dikarya</taxon>
        <taxon>Ascomycota</taxon>
        <taxon>Pezizomycotina</taxon>
        <taxon>Sordariomycetes</taxon>
        <taxon>Hypocreomycetidae</taxon>
        <taxon>Hypocreales</taxon>
        <taxon>Clavicipitaceae</taxon>
        <taxon>Metarhizium</taxon>
    </lineage>
</organism>
<dbReference type="PROSITE" id="PS00107">
    <property type="entry name" value="PROTEIN_KINASE_ATP"/>
    <property type="match status" value="1"/>
</dbReference>
<dbReference type="InterPro" id="IPR011009">
    <property type="entry name" value="Kinase-like_dom_sf"/>
</dbReference>
<dbReference type="InterPro" id="IPR000719">
    <property type="entry name" value="Prot_kinase_dom"/>
</dbReference>
<evidence type="ECO:0000313" key="3">
    <source>
        <dbReference type="EMBL" id="KAH0598145.1"/>
    </source>
</evidence>
<feature type="domain" description="Protein kinase" evidence="2">
    <location>
        <begin position="10"/>
        <end position="79"/>
    </location>
</feature>
<dbReference type="EMBL" id="JACEFI010000006">
    <property type="protein sequence ID" value="KAH0598145.1"/>
    <property type="molecule type" value="Genomic_DNA"/>
</dbReference>
<evidence type="ECO:0000259" key="2">
    <source>
        <dbReference type="PROSITE" id="PS50011"/>
    </source>
</evidence>
<keyword evidence="1" id="KW-0067">ATP-binding</keyword>
<feature type="binding site" evidence="1">
    <location>
        <position position="39"/>
    </location>
    <ligand>
        <name>ATP</name>
        <dbReference type="ChEBI" id="CHEBI:30616"/>
    </ligand>
</feature>
<name>A0A9P8MD67_9HYPO</name>
<dbReference type="AlphaFoldDB" id="A0A9P8MD67"/>